<dbReference type="CDD" id="cd00610">
    <property type="entry name" value="OAT_like"/>
    <property type="match status" value="1"/>
</dbReference>
<gene>
    <name evidence="4" type="ORF">B9J98_00485</name>
</gene>
<proteinExistence type="inferred from homology"/>
<dbReference type="InterPro" id="IPR015422">
    <property type="entry name" value="PyrdxlP-dep_Trfase_small"/>
</dbReference>
<dbReference type="PANTHER" id="PTHR43094:SF1">
    <property type="entry name" value="AMINOTRANSFERASE CLASS-III"/>
    <property type="match status" value="1"/>
</dbReference>
<dbReference type="InterPro" id="IPR015424">
    <property type="entry name" value="PyrdxlP-dep_Trfase"/>
</dbReference>
<organism evidence="4 5">
    <name type="scientific">Candidatus Terraquivivens tikiterensis</name>
    <dbReference type="NCBI Taxonomy" id="1980982"/>
    <lineage>
        <taxon>Archaea</taxon>
        <taxon>Nitrososphaerota</taxon>
        <taxon>Candidatus Wolframiiraptoraceae</taxon>
        <taxon>Candidatus Terraquivivens</taxon>
    </lineage>
</organism>
<dbReference type="Proteomes" id="UP000244066">
    <property type="component" value="Unassembled WGS sequence"/>
</dbReference>
<dbReference type="Gene3D" id="3.90.1150.10">
    <property type="entry name" value="Aspartate Aminotransferase, domain 1"/>
    <property type="match status" value="1"/>
</dbReference>
<dbReference type="GO" id="GO:0005829">
    <property type="term" value="C:cytosol"/>
    <property type="evidence" value="ECO:0007669"/>
    <property type="project" value="TreeGrafter"/>
</dbReference>
<comment type="similarity">
    <text evidence="1 3">Belongs to the class-III pyridoxal-phosphate-dependent aminotransferase family.</text>
</comment>
<evidence type="ECO:0000256" key="2">
    <source>
        <dbReference type="ARBA" id="ARBA00022898"/>
    </source>
</evidence>
<dbReference type="InterPro" id="IPR049704">
    <property type="entry name" value="Aminotrans_3_PPA_site"/>
</dbReference>
<dbReference type="AlphaFoldDB" id="A0A2R7Y9Z0"/>
<evidence type="ECO:0008006" key="6">
    <source>
        <dbReference type="Google" id="ProtNLM"/>
    </source>
</evidence>
<name>A0A2R7Y9Z0_9ARCH</name>
<evidence type="ECO:0000256" key="1">
    <source>
        <dbReference type="ARBA" id="ARBA00008954"/>
    </source>
</evidence>
<accession>A0A2R7Y9Z0</accession>
<keyword evidence="2 3" id="KW-0663">Pyridoxal phosphate</keyword>
<protein>
    <recommendedName>
        <fullName evidence="6">Aspartate aminotransferase family protein</fullName>
    </recommendedName>
</protein>
<evidence type="ECO:0000256" key="3">
    <source>
        <dbReference type="RuleBase" id="RU003560"/>
    </source>
</evidence>
<dbReference type="InterPro" id="IPR005814">
    <property type="entry name" value="Aminotrans_3"/>
</dbReference>
<dbReference type="GO" id="GO:0030170">
    <property type="term" value="F:pyridoxal phosphate binding"/>
    <property type="evidence" value="ECO:0007669"/>
    <property type="project" value="InterPro"/>
</dbReference>
<reference evidence="4 5" key="1">
    <citation type="submission" date="2017-04" db="EMBL/GenBank/DDBJ databases">
        <title>Draft Aigarchaeota genome from a New Zealand hot spring.</title>
        <authorList>
            <person name="Reysenbach A.-L."/>
            <person name="Donaho J.A."/>
            <person name="Gerhart J."/>
            <person name="Kelley J.F."/>
            <person name="Kouba K."/>
            <person name="Podar M."/>
            <person name="Stott M."/>
        </authorList>
    </citation>
    <scope>NUCLEOTIDE SEQUENCE [LARGE SCALE GENOMIC DNA]</scope>
    <source>
        <strain evidence="4">NZ13_MG1</strain>
    </source>
</reference>
<dbReference type="GO" id="GO:0008483">
    <property type="term" value="F:transaminase activity"/>
    <property type="evidence" value="ECO:0007669"/>
    <property type="project" value="InterPro"/>
</dbReference>
<dbReference type="EMBL" id="NDWU01000001">
    <property type="protein sequence ID" value="PUA34354.1"/>
    <property type="molecule type" value="Genomic_DNA"/>
</dbReference>
<evidence type="ECO:0000313" key="5">
    <source>
        <dbReference type="Proteomes" id="UP000244066"/>
    </source>
</evidence>
<dbReference type="PIRSF" id="PIRSF000521">
    <property type="entry name" value="Transaminase_4ab_Lys_Orn"/>
    <property type="match status" value="1"/>
</dbReference>
<evidence type="ECO:0000313" key="4">
    <source>
        <dbReference type="EMBL" id="PUA34354.1"/>
    </source>
</evidence>
<dbReference type="SUPFAM" id="SSF53383">
    <property type="entry name" value="PLP-dependent transferases"/>
    <property type="match status" value="1"/>
</dbReference>
<sequence>MMFLRGLSYMPKFVTPPEEVNWEELIEMDKKYFLRPISTAKEYSPLPIARTEGPYLVTSEDVKILDFMSVLHCANAGAYHPKIAQAIKEYADYFGYLYEGGFLEQMRPKVCKFLIEEAFKGDMARVGFGNSGSEAVEYALMIARVYTGRPYVVTRWYDYHGWTAGAVANTIIPYLRDLAIKPTKPGEVPEIKTPVGGILPYTAIAPPPYCYRCPIGHTYPDCKDRKGMLACINALKELILAYQPYVAAVITEVVQGSCGVFAPPPEYNPQLRQITKELGVLWIDDEVICGFGRTGPWFGYQNWDIKPDIVTFAKGITSSHIPVGGVAVSPEIAKWFDERKWWHASTFASHPLGMAAAYATLTVYKEEKLIPDHAKKIGKRLEDGLKGIEDRHKSVGNVSGMGLIWGIELVKNKETKEPILPQDRFYFWHEEGVKIPSKVVAVKCIERRLLVSTFAANNITLMPSLVVTEDDVDKAIDILDKAIEEVDKMI</sequence>
<dbReference type="Pfam" id="PF00202">
    <property type="entry name" value="Aminotran_3"/>
    <property type="match status" value="1"/>
</dbReference>
<dbReference type="SMR" id="A0A2R7Y9Z0"/>
<dbReference type="InterPro" id="IPR015421">
    <property type="entry name" value="PyrdxlP-dep_Trfase_major"/>
</dbReference>
<dbReference type="PROSITE" id="PS00600">
    <property type="entry name" value="AA_TRANSFER_CLASS_3"/>
    <property type="match status" value="1"/>
</dbReference>
<comment type="caution">
    <text evidence="4">The sequence shown here is derived from an EMBL/GenBank/DDBJ whole genome shotgun (WGS) entry which is preliminary data.</text>
</comment>
<dbReference type="PANTHER" id="PTHR43094">
    <property type="entry name" value="AMINOTRANSFERASE"/>
    <property type="match status" value="1"/>
</dbReference>
<dbReference type="Gene3D" id="3.40.640.10">
    <property type="entry name" value="Type I PLP-dependent aspartate aminotransferase-like (Major domain)"/>
    <property type="match status" value="1"/>
</dbReference>